<reference evidence="1 2" key="1">
    <citation type="submission" date="2022-12" db="EMBL/GenBank/DDBJ databases">
        <title>Chromosome-scale assembly of the Ensete ventricosum genome.</title>
        <authorList>
            <person name="Dussert Y."/>
            <person name="Stocks J."/>
            <person name="Wendawek A."/>
            <person name="Woldeyes F."/>
            <person name="Nichols R.A."/>
            <person name="Borrell J.S."/>
        </authorList>
    </citation>
    <scope>NUCLEOTIDE SEQUENCE [LARGE SCALE GENOMIC DNA]</scope>
    <source>
        <strain evidence="2">cv. Maze</strain>
        <tissue evidence="1">Seeds</tissue>
    </source>
</reference>
<dbReference type="AlphaFoldDB" id="A0AAV8QNN5"/>
<dbReference type="EMBL" id="JAQQAF010000006">
    <property type="protein sequence ID" value="KAJ8480537.1"/>
    <property type="molecule type" value="Genomic_DNA"/>
</dbReference>
<sequence length="75" mass="8032">MMCVQGRRRSTLNSLRWGEGKEAVLLHHRLSAACAATGACRRSSIDAKPAMLGFNTNTAAISTPRLRLIAHVTGA</sequence>
<dbReference type="Proteomes" id="UP001222027">
    <property type="component" value="Unassembled WGS sequence"/>
</dbReference>
<comment type="caution">
    <text evidence="1">The sequence shown here is derived from an EMBL/GenBank/DDBJ whole genome shotgun (WGS) entry which is preliminary data.</text>
</comment>
<accession>A0AAV8QNN5</accession>
<proteinExistence type="predicted"/>
<protein>
    <submittedName>
        <fullName evidence="1">Uncharacterized protein</fullName>
    </submittedName>
</protein>
<evidence type="ECO:0000313" key="1">
    <source>
        <dbReference type="EMBL" id="KAJ8480537.1"/>
    </source>
</evidence>
<evidence type="ECO:0000313" key="2">
    <source>
        <dbReference type="Proteomes" id="UP001222027"/>
    </source>
</evidence>
<keyword evidence="2" id="KW-1185">Reference proteome</keyword>
<gene>
    <name evidence="1" type="ORF">OPV22_024264</name>
</gene>
<name>A0AAV8QNN5_ENSVE</name>
<organism evidence="1 2">
    <name type="scientific">Ensete ventricosum</name>
    <name type="common">Abyssinian banana</name>
    <name type="synonym">Musa ensete</name>
    <dbReference type="NCBI Taxonomy" id="4639"/>
    <lineage>
        <taxon>Eukaryota</taxon>
        <taxon>Viridiplantae</taxon>
        <taxon>Streptophyta</taxon>
        <taxon>Embryophyta</taxon>
        <taxon>Tracheophyta</taxon>
        <taxon>Spermatophyta</taxon>
        <taxon>Magnoliopsida</taxon>
        <taxon>Liliopsida</taxon>
        <taxon>Zingiberales</taxon>
        <taxon>Musaceae</taxon>
        <taxon>Ensete</taxon>
    </lineage>
</organism>